<feature type="compositionally biased region" description="Low complexity" evidence="1">
    <location>
        <begin position="1"/>
        <end position="22"/>
    </location>
</feature>
<evidence type="ECO:0000313" key="3">
    <source>
        <dbReference type="Proteomes" id="UP000253551"/>
    </source>
</evidence>
<feature type="region of interest" description="Disordered" evidence="1">
    <location>
        <begin position="1"/>
        <end position="96"/>
    </location>
</feature>
<name>A0A367J555_RHIST</name>
<evidence type="ECO:0000256" key="1">
    <source>
        <dbReference type="SAM" id="MobiDB-lite"/>
    </source>
</evidence>
<protein>
    <submittedName>
        <fullName evidence="2">Uncharacterized protein</fullName>
    </submittedName>
</protein>
<proteinExistence type="predicted"/>
<evidence type="ECO:0000313" key="2">
    <source>
        <dbReference type="EMBL" id="RCH84851.1"/>
    </source>
</evidence>
<comment type="caution">
    <text evidence="2">The sequence shown here is derived from an EMBL/GenBank/DDBJ whole genome shotgun (WGS) entry which is preliminary data.</text>
</comment>
<feature type="compositionally biased region" description="Pro residues" evidence="1">
    <location>
        <begin position="23"/>
        <end position="33"/>
    </location>
</feature>
<accession>A0A367J555</accession>
<gene>
    <name evidence="2" type="ORF">CU098_009745</name>
</gene>
<feature type="compositionally biased region" description="Low complexity" evidence="1">
    <location>
        <begin position="60"/>
        <end position="77"/>
    </location>
</feature>
<keyword evidence="3" id="KW-1185">Reference proteome</keyword>
<organism evidence="2 3">
    <name type="scientific">Rhizopus stolonifer</name>
    <name type="common">Rhizopus nigricans</name>
    <dbReference type="NCBI Taxonomy" id="4846"/>
    <lineage>
        <taxon>Eukaryota</taxon>
        <taxon>Fungi</taxon>
        <taxon>Fungi incertae sedis</taxon>
        <taxon>Mucoromycota</taxon>
        <taxon>Mucoromycotina</taxon>
        <taxon>Mucoromycetes</taxon>
        <taxon>Mucorales</taxon>
        <taxon>Mucorineae</taxon>
        <taxon>Rhizopodaceae</taxon>
        <taxon>Rhizopus</taxon>
    </lineage>
</organism>
<reference evidence="2 3" key="1">
    <citation type="journal article" date="2018" name="G3 (Bethesda)">
        <title>Phylogenetic and Phylogenomic Definition of Rhizopus Species.</title>
        <authorList>
            <person name="Gryganskyi A.P."/>
            <person name="Golan J."/>
            <person name="Dolatabadi S."/>
            <person name="Mondo S."/>
            <person name="Robb S."/>
            <person name="Idnurm A."/>
            <person name="Muszewska A."/>
            <person name="Steczkiewicz K."/>
            <person name="Masonjones S."/>
            <person name="Liao H.L."/>
            <person name="Gajdeczka M.T."/>
            <person name="Anike F."/>
            <person name="Vuek A."/>
            <person name="Anishchenko I.M."/>
            <person name="Voigt K."/>
            <person name="de Hoog G.S."/>
            <person name="Smith M.E."/>
            <person name="Heitman J."/>
            <person name="Vilgalys R."/>
            <person name="Stajich J.E."/>
        </authorList>
    </citation>
    <scope>NUCLEOTIDE SEQUENCE [LARGE SCALE GENOMIC DNA]</scope>
    <source>
        <strain evidence="2 3">LSU 92-RS-03</strain>
    </source>
</reference>
<dbReference type="EMBL" id="PJQM01004327">
    <property type="protein sequence ID" value="RCH84851.1"/>
    <property type="molecule type" value="Genomic_DNA"/>
</dbReference>
<dbReference type="STRING" id="4846.A0A367J555"/>
<feature type="non-terminal residue" evidence="2">
    <location>
        <position position="1"/>
    </location>
</feature>
<dbReference type="Proteomes" id="UP000253551">
    <property type="component" value="Unassembled WGS sequence"/>
</dbReference>
<sequence>LEARKSAAANNPSAPVPVARRAPPAPGPKPVIPAKPSSMSKPAIPSRPGGAPTPAPRAPPRNANGTPSNAAASLADALRARRQQAPSHHDDDDDEW</sequence>
<dbReference type="AlphaFoldDB" id="A0A367J555"/>